<keyword evidence="2" id="KW-1185">Reference proteome</keyword>
<evidence type="ECO:0000313" key="1">
    <source>
        <dbReference type="EMBL" id="CAK5045933.1"/>
    </source>
</evidence>
<dbReference type="Proteomes" id="UP001497535">
    <property type="component" value="Unassembled WGS sequence"/>
</dbReference>
<protein>
    <submittedName>
        <fullName evidence="1">Uncharacterized protein</fullName>
    </submittedName>
</protein>
<name>A0ACB0YGE0_MELEN</name>
<reference evidence="1" key="1">
    <citation type="submission" date="2023-11" db="EMBL/GenBank/DDBJ databases">
        <authorList>
            <person name="Poullet M."/>
        </authorList>
    </citation>
    <scope>NUCLEOTIDE SEQUENCE</scope>
    <source>
        <strain evidence="1">E1834</strain>
    </source>
</reference>
<comment type="caution">
    <text evidence="1">The sequence shown here is derived from an EMBL/GenBank/DDBJ whole genome shotgun (WGS) entry which is preliminary data.</text>
</comment>
<organism evidence="1 2">
    <name type="scientific">Meloidogyne enterolobii</name>
    <name type="common">Root-knot nematode worm</name>
    <name type="synonym">Meloidogyne mayaguensis</name>
    <dbReference type="NCBI Taxonomy" id="390850"/>
    <lineage>
        <taxon>Eukaryota</taxon>
        <taxon>Metazoa</taxon>
        <taxon>Ecdysozoa</taxon>
        <taxon>Nematoda</taxon>
        <taxon>Chromadorea</taxon>
        <taxon>Rhabditida</taxon>
        <taxon>Tylenchina</taxon>
        <taxon>Tylenchomorpha</taxon>
        <taxon>Tylenchoidea</taxon>
        <taxon>Meloidogynidae</taxon>
        <taxon>Meloidogyninae</taxon>
        <taxon>Meloidogyne</taxon>
    </lineage>
</organism>
<dbReference type="EMBL" id="CAVMJV010000012">
    <property type="protein sequence ID" value="CAK5045933.1"/>
    <property type="molecule type" value="Genomic_DNA"/>
</dbReference>
<proteinExistence type="predicted"/>
<accession>A0ACB0YGE0</accession>
<gene>
    <name evidence="1" type="ORF">MENTE1834_LOCUS11895</name>
</gene>
<evidence type="ECO:0000313" key="2">
    <source>
        <dbReference type="Proteomes" id="UP001497535"/>
    </source>
</evidence>
<sequence>MLTTKLFIFIIYFIFLLFSLSTTNDEESCGESSTPFLEEEYYLSDDIYDLENEVKELNGRVHFDPKGGKNFFNKTLNMAREINKTIKEHKLNYLHSVVANGNFHLLFNSEVKILKGTNQQNTIQIFMTKFRRILLNFRLELIESYKGSIFLLSFVLFICLLSLCF</sequence>